<name>A0A1G6GVY1_9MICO</name>
<sequence length="138" mass="15301">MTDSDSQPTERFTRRPRAAPETTRVALENFLDSVEAISAFLDQATTGGRDRFRRNSPAYACGSLAIIRAAALFEADAFSEFLADTPDEVAKALRTMRNIASHSGYRAMNDDRFWVTLTVELPPHVARWRTAAQTSSSS</sequence>
<dbReference type="Proteomes" id="UP000183203">
    <property type="component" value="Unassembled WGS sequence"/>
</dbReference>
<dbReference type="STRING" id="993073.AS029_02510"/>
<gene>
    <name evidence="1" type="ORF">SAMN05216418_0745</name>
</gene>
<dbReference type="EMBL" id="FMYG01000001">
    <property type="protein sequence ID" value="SDB86114.1"/>
    <property type="molecule type" value="Genomic_DNA"/>
</dbReference>
<reference evidence="1 2" key="1">
    <citation type="submission" date="2016-09" db="EMBL/GenBank/DDBJ databases">
        <authorList>
            <person name="Capua I."/>
            <person name="De Benedictis P."/>
            <person name="Joannis T."/>
            <person name="Lombin L.H."/>
            <person name="Cattoli G."/>
        </authorList>
    </citation>
    <scope>NUCLEOTIDE SEQUENCE [LARGE SCALE GENOMIC DNA]</scope>
    <source>
        <strain evidence="1 2">NIO-1002</strain>
    </source>
</reference>
<proteinExistence type="predicted"/>
<protein>
    <submittedName>
        <fullName evidence="1">Uncharacterized protein</fullName>
    </submittedName>
</protein>
<dbReference type="OrthoDB" id="4794058at2"/>
<accession>A0A1G6GVY1</accession>
<dbReference type="AlphaFoldDB" id="A0A1G6GVY1"/>
<evidence type="ECO:0000313" key="2">
    <source>
        <dbReference type="Proteomes" id="UP000183203"/>
    </source>
</evidence>
<dbReference type="RefSeq" id="WP_058230994.1">
    <property type="nucleotide sequence ID" value="NZ_FMYG01000001.1"/>
</dbReference>
<evidence type="ECO:0000313" key="1">
    <source>
        <dbReference type="EMBL" id="SDB86114.1"/>
    </source>
</evidence>
<organism evidence="1 2">
    <name type="scientific">Microbacterium enclense</name>
    <dbReference type="NCBI Taxonomy" id="993073"/>
    <lineage>
        <taxon>Bacteria</taxon>
        <taxon>Bacillati</taxon>
        <taxon>Actinomycetota</taxon>
        <taxon>Actinomycetes</taxon>
        <taxon>Micrococcales</taxon>
        <taxon>Microbacteriaceae</taxon>
        <taxon>Microbacterium</taxon>
    </lineage>
</organism>